<comment type="caution">
    <text evidence="7">The sequence shown here is derived from an EMBL/GenBank/DDBJ whole genome shotgun (WGS) entry which is preliminary data.</text>
</comment>
<evidence type="ECO:0000259" key="6">
    <source>
        <dbReference type="PROSITE" id="PS50157"/>
    </source>
</evidence>
<evidence type="ECO:0000256" key="2">
    <source>
        <dbReference type="ARBA" id="ARBA00022737"/>
    </source>
</evidence>
<protein>
    <recommendedName>
        <fullName evidence="6">C2H2-type domain-containing protein</fullName>
    </recommendedName>
</protein>
<keyword evidence="1" id="KW-0479">Metal-binding</keyword>
<proteinExistence type="predicted"/>
<reference evidence="7" key="1">
    <citation type="journal article" date="2023" name="Insect Mol. Biol.">
        <title>Genome sequencing provides insights into the evolution of gene families encoding plant cell wall-degrading enzymes in longhorned beetles.</title>
        <authorList>
            <person name="Shin N.R."/>
            <person name="Okamura Y."/>
            <person name="Kirsch R."/>
            <person name="Pauchet Y."/>
        </authorList>
    </citation>
    <scope>NUCLEOTIDE SEQUENCE</scope>
    <source>
        <strain evidence="7">RBIC_L_NR</strain>
    </source>
</reference>
<dbReference type="PANTHER" id="PTHR24403">
    <property type="entry name" value="ZINC FINGER PROTEIN"/>
    <property type="match status" value="1"/>
</dbReference>
<dbReference type="GO" id="GO:0008270">
    <property type="term" value="F:zinc ion binding"/>
    <property type="evidence" value="ECO:0007669"/>
    <property type="project" value="UniProtKB-KW"/>
</dbReference>
<dbReference type="AlphaFoldDB" id="A0AAV8WRK7"/>
<dbReference type="InterPro" id="IPR013087">
    <property type="entry name" value="Znf_C2H2_type"/>
</dbReference>
<organism evidence="7 8">
    <name type="scientific">Rhamnusium bicolor</name>
    <dbReference type="NCBI Taxonomy" id="1586634"/>
    <lineage>
        <taxon>Eukaryota</taxon>
        <taxon>Metazoa</taxon>
        <taxon>Ecdysozoa</taxon>
        <taxon>Arthropoda</taxon>
        <taxon>Hexapoda</taxon>
        <taxon>Insecta</taxon>
        <taxon>Pterygota</taxon>
        <taxon>Neoptera</taxon>
        <taxon>Endopterygota</taxon>
        <taxon>Coleoptera</taxon>
        <taxon>Polyphaga</taxon>
        <taxon>Cucujiformia</taxon>
        <taxon>Chrysomeloidea</taxon>
        <taxon>Cerambycidae</taxon>
        <taxon>Lepturinae</taxon>
        <taxon>Rhagiini</taxon>
        <taxon>Rhamnusium</taxon>
    </lineage>
</organism>
<feature type="domain" description="C2H2-type" evidence="6">
    <location>
        <begin position="280"/>
        <end position="307"/>
    </location>
</feature>
<dbReference type="SMART" id="SM00868">
    <property type="entry name" value="zf-AD"/>
    <property type="match status" value="2"/>
</dbReference>
<dbReference type="PANTHER" id="PTHR24403:SF67">
    <property type="entry name" value="FI01116P-RELATED"/>
    <property type="match status" value="1"/>
</dbReference>
<feature type="domain" description="C2H2-type" evidence="6">
    <location>
        <begin position="311"/>
        <end position="338"/>
    </location>
</feature>
<dbReference type="GO" id="GO:0005634">
    <property type="term" value="C:nucleus"/>
    <property type="evidence" value="ECO:0007669"/>
    <property type="project" value="InterPro"/>
</dbReference>
<feature type="domain" description="C2H2-type" evidence="6">
    <location>
        <begin position="342"/>
        <end position="369"/>
    </location>
</feature>
<keyword evidence="2" id="KW-0677">Repeat</keyword>
<dbReference type="SMART" id="SM00355">
    <property type="entry name" value="ZnF_C2H2"/>
    <property type="match status" value="8"/>
</dbReference>
<gene>
    <name evidence="7" type="ORF">NQ314_018183</name>
</gene>
<dbReference type="GO" id="GO:0045944">
    <property type="term" value="P:positive regulation of transcription by RNA polymerase II"/>
    <property type="evidence" value="ECO:0007669"/>
    <property type="project" value="TreeGrafter"/>
</dbReference>
<evidence type="ECO:0000256" key="4">
    <source>
        <dbReference type="ARBA" id="ARBA00022833"/>
    </source>
</evidence>
<dbReference type="PROSITE" id="PS50157">
    <property type="entry name" value="ZINC_FINGER_C2H2_2"/>
    <property type="match status" value="3"/>
</dbReference>
<keyword evidence="8" id="KW-1185">Reference proteome</keyword>
<dbReference type="Proteomes" id="UP001162156">
    <property type="component" value="Unassembled WGS sequence"/>
</dbReference>
<evidence type="ECO:0000256" key="3">
    <source>
        <dbReference type="ARBA" id="ARBA00022771"/>
    </source>
</evidence>
<dbReference type="Pfam" id="PF13909">
    <property type="entry name" value="zf-H2C2_5"/>
    <property type="match status" value="1"/>
</dbReference>
<dbReference type="EMBL" id="JANEYF010005104">
    <property type="protein sequence ID" value="KAJ8929159.1"/>
    <property type="molecule type" value="Genomic_DNA"/>
</dbReference>
<name>A0AAV8WRK7_9CUCU</name>
<sequence length="492" mass="58362">MADIKYKICRLCLQMMSENSVRPLENMANIVHSVLPTLDLNISCNPMICNKCVNLLQNIYKYKCAYLKTENDWYERETIYSNELDEVKKERVTNHKSCRFCLQIIEEDHCTKLSKLENGLVETCIPELDLNSFQNQIICKKCLEILHTQYDFIKMCLCVEETINNYRKAQSINENDQVDLRGVFESSLKTDRNLSGFQIKEEKLEGDYFKSAEISVNENVYDNFLINEEISIKEESEVRLEKVKQNITLECTECTYYTTDKYLLGRHLLIHKDSSEVEMHKCNKCSYESKFKSNLTKHMLVHKKPTELEMFKCHQCKYQAKRKKEVRVHMLVHTDSSEVTVYRCNECDFQTKHKSGLTKHFLTHKDHKELVMKELLHQCPHCPHMAKHKSALNQHMLLHKKPEEITYYKCSHCMFKSIYKSSLVTHSLVHKHRNEMNMYECDICSFPAKTKTDLKTHVMAHDREFKCSECFFETKFRNMFNIHLKMHEILKE</sequence>
<evidence type="ECO:0000313" key="7">
    <source>
        <dbReference type="EMBL" id="KAJ8929159.1"/>
    </source>
</evidence>
<evidence type="ECO:0000256" key="5">
    <source>
        <dbReference type="PROSITE-ProRule" id="PRU00042"/>
    </source>
</evidence>
<dbReference type="SUPFAM" id="SSF57667">
    <property type="entry name" value="beta-beta-alpha zinc fingers"/>
    <property type="match status" value="3"/>
</dbReference>
<dbReference type="Gene3D" id="3.30.160.60">
    <property type="entry name" value="Classic Zinc Finger"/>
    <property type="match status" value="4"/>
</dbReference>
<dbReference type="InterPro" id="IPR050688">
    <property type="entry name" value="Zinc_finger/UBP_domain"/>
</dbReference>
<evidence type="ECO:0000313" key="8">
    <source>
        <dbReference type="Proteomes" id="UP001162156"/>
    </source>
</evidence>
<dbReference type="InterPro" id="IPR012934">
    <property type="entry name" value="Znf_AD"/>
</dbReference>
<dbReference type="InterPro" id="IPR036236">
    <property type="entry name" value="Znf_C2H2_sf"/>
</dbReference>
<keyword evidence="4" id="KW-0862">Zinc</keyword>
<keyword evidence="3 5" id="KW-0863">Zinc-finger</keyword>
<accession>A0AAV8WRK7</accession>
<evidence type="ECO:0000256" key="1">
    <source>
        <dbReference type="ARBA" id="ARBA00022723"/>
    </source>
</evidence>